<dbReference type="GO" id="GO:0005549">
    <property type="term" value="F:odorant binding"/>
    <property type="evidence" value="ECO:0007669"/>
    <property type="project" value="InterPro"/>
</dbReference>
<organism evidence="2">
    <name type="scientific">Paracoccus marginatus</name>
    <dbReference type="NCBI Taxonomy" id="252483"/>
    <lineage>
        <taxon>Eukaryota</taxon>
        <taxon>Metazoa</taxon>
        <taxon>Ecdysozoa</taxon>
        <taxon>Arthropoda</taxon>
        <taxon>Hexapoda</taxon>
        <taxon>Insecta</taxon>
        <taxon>Pterygota</taxon>
        <taxon>Neoptera</taxon>
        <taxon>Paraneoptera</taxon>
        <taxon>Hemiptera</taxon>
        <taxon>Sternorrhyncha</taxon>
        <taxon>Coccoidea</taxon>
        <taxon>Pseudococcidae</taxon>
        <taxon>Paracoccus</taxon>
    </lineage>
</organism>
<dbReference type="InterPro" id="IPR006170">
    <property type="entry name" value="PBP/GOBP"/>
</dbReference>
<feature type="chain" id="PRO_5041469771" evidence="1">
    <location>
        <begin position="23"/>
        <end position="145"/>
    </location>
</feature>
<evidence type="ECO:0000313" key="2">
    <source>
        <dbReference type="EMBL" id="WMY18656.1"/>
    </source>
</evidence>
<sequence>MNLITSVSGFLGLALIVTFCGAKPAEDTRILTMSKNCNAVDADTKIVLQYQVPSSDSGKCLMLCYLKELKMLDSNEKYSESLSLEAFKGFWTQYSADVLQEVNSKAAIFAKGIDSKSGTCDYGYEIMKFINAEFIRKSLLKTPSS</sequence>
<reference evidence="2" key="1">
    <citation type="submission" date="2023-06" db="EMBL/GenBank/DDBJ databases">
        <authorList>
            <person name="Rostami E."/>
            <person name="Huang D."/>
            <person name="Fu J."/>
            <person name="Zheng L."/>
        </authorList>
    </citation>
    <scope>NUCLEOTIDE SEQUENCE</scope>
</reference>
<dbReference type="AlphaFoldDB" id="A0AA51WBV5"/>
<name>A0AA51WBV5_9HEMI</name>
<gene>
    <name evidence="2" type="primary">OBP3-1</name>
</gene>
<dbReference type="InterPro" id="IPR036728">
    <property type="entry name" value="PBP_GOBP_sf"/>
</dbReference>
<dbReference type="Gene3D" id="1.10.238.20">
    <property type="entry name" value="Pheromone/general odorant binding protein domain"/>
    <property type="match status" value="1"/>
</dbReference>
<feature type="signal peptide" evidence="1">
    <location>
        <begin position="1"/>
        <end position="22"/>
    </location>
</feature>
<protein>
    <submittedName>
        <fullName evidence="2">Odorant-binding protein</fullName>
    </submittedName>
</protein>
<dbReference type="Pfam" id="PF01395">
    <property type="entry name" value="PBP_GOBP"/>
    <property type="match status" value="1"/>
</dbReference>
<proteinExistence type="evidence at transcript level"/>
<evidence type="ECO:0000256" key="1">
    <source>
        <dbReference type="SAM" id="SignalP"/>
    </source>
</evidence>
<dbReference type="SUPFAM" id="SSF47565">
    <property type="entry name" value="Insect pheromone/odorant-binding proteins"/>
    <property type="match status" value="1"/>
</dbReference>
<accession>A0AA51WBV5</accession>
<dbReference type="SMR" id="A0AA51WBV5"/>
<dbReference type="EMBL" id="OR211686">
    <property type="protein sequence ID" value="WMY18656.1"/>
    <property type="molecule type" value="mRNA"/>
</dbReference>
<keyword evidence="1" id="KW-0732">Signal</keyword>
<dbReference type="CDD" id="cd23992">
    <property type="entry name" value="PBP_GOBP"/>
    <property type="match status" value="1"/>
</dbReference>